<feature type="compositionally biased region" description="Basic residues" evidence="5">
    <location>
        <begin position="297"/>
        <end position="307"/>
    </location>
</feature>
<feature type="region of interest" description="Disordered" evidence="5">
    <location>
        <begin position="768"/>
        <end position="816"/>
    </location>
</feature>
<proteinExistence type="predicted"/>
<feature type="compositionally biased region" description="Polar residues" evidence="5">
    <location>
        <begin position="218"/>
        <end position="243"/>
    </location>
</feature>
<feature type="domain" description="DZF" evidence="7">
    <location>
        <begin position="425"/>
        <end position="807"/>
    </location>
</feature>
<evidence type="ECO:0000256" key="1">
    <source>
        <dbReference type="ARBA" id="ARBA00004496"/>
    </source>
</evidence>
<dbReference type="GO" id="GO:0005737">
    <property type="term" value="C:cytoplasm"/>
    <property type="evidence" value="ECO:0007669"/>
    <property type="project" value="UniProtKB-SubCell"/>
</dbReference>
<dbReference type="OrthoDB" id="10407080at2759"/>
<comment type="subcellular location">
    <subcellularLocation>
        <location evidence="1">Cytoplasm</location>
    </subcellularLocation>
</comment>
<accession>E4WX72</accession>
<dbReference type="Proteomes" id="UP000001307">
    <property type="component" value="Unassembled WGS sequence"/>
</dbReference>
<evidence type="ECO:0000313" key="8">
    <source>
        <dbReference type="EMBL" id="CBY21964.1"/>
    </source>
</evidence>
<evidence type="ECO:0000259" key="7">
    <source>
        <dbReference type="PROSITE" id="PS51703"/>
    </source>
</evidence>
<dbReference type="InterPro" id="IPR014720">
    <property type="entry name" value="dsRBD_dom"/>
</dbReference>
<feature type="compositionally biased region" description="Low complexity" evidence="5">
    <location>
        <begin position="282"/>
        <end position="296"/>
    </location>
</feature>
<dbReference type="AlphaFoldDB" id="E4WX72"/>
<evidence type="ECO:0008006" key="10">
    <source>
        <dbReference type="Google" id="ProtNLM"/>
    </source>
</evidence>
<reference evidence="8" key="1">
    <citation type="journal article" date="2010" name="Science">
        <title>Plasticity of animal genome architecture unmasked by rapid evolution of a pelagic tunicate.</title>
        <authorList>
            <person name="Denoeud F."/>
            <person name="Henriet S."/>
            <person name="Mungpakdee S."/>
            <person name="Aury J.M."/>
            <person name="Da Silva C."/>
            <person name="Brinkmann H."/>
            <person name="Mikhaleva J."/>
            <person name="Olsen L.C."/>
            <person name="Jubin C."/>
            <person name="Canestro C."/>
            <person name="Bouquet J.M."/>
            <person name="Danks G."/>
            <person name="Poulain J."/>
            <person name="Campsteijn C."/>
            <person name="Adamski M."/>
            <person name="Cross I."/>
            <person name="Yadetie F."/>
            <person name="Muffato M."/>
            <person name="Louis A."/>
            <person name="Butcher S."/>
            <person name="Tsagkogeorga G."/>
            <person name="Konrad A."/>
            <person name="Singh S."/>
            <person name="Jensen M.F."/>
            <person name="Cong E.H."/>
            <person name="Eikeseth-Otteraa H."/>
            <person name="Noel B."/>
            <person name="Anthouard V."/>
            <person name="Porcel B.M."/>
            <person name="Kachouri-Lafond R."/>
            <person name="Nishino A."/>
            <person name="Ugolini M."/>
            <person name="Chourrout P."/>
            <person name="Nishida H."/>
            <person name="Aasland R."/>
            <person name="Huzurbazar S."/>
            <person name="Westhof E."/>
            <person name="Delsuc F."/>
            <person name="Lehrach H."/>
            <person name="Reinhardt R."/>
            <person name="Weissenbach J."/>
            <person name="Roy S.W."/>
            <person name="Artiguenave F."/>
            <person name="Postlethwait J.H."/>
            <person name="Manak J.R."/>
            <person name="Thompson E.M."/>
            <person name="Jaillon O."/>
            <person name="Du Pasquier L."/>
            <person name="Boudinot P."/>
            <person name="Liberles D.A."/>
            <person name="Volff J.N."/>
            <person name="Philippe H."/>
            <person name="Lenhard B."/>
            <person name="Roest Crollius H."/>
            <person name="Wincker P."/>
            <person name="Chourrout D."/>
        </authorList>
    </citation>
    <scope>NUCLEOTIDE SEQUENCE [LARGE SCALE GENOMIC DNA]</scope>
</reference>
<feature type="compositionally biased region" description="Basic and acidic residues" evidence="5">
    <location>
        <begin position="132"/>
        <end position="160"/>
    </location>
</feature>
<dbReference type="SMART" id="SM00572">
    <property type="entry name" value="DZF"/>
    <property type="match status" value="1"/>
</dbReference>
<evidence type="ECO:0000256" key="2">
    <source>
        <dbReference type="ARBA" id="ARBA00022490"/>
    </source>
</evidence>
<dbReference type="SUPFAM" id="SSF54768">
    <property type="entry name" value="dsRNA-binding domain-like"/>
    <property type="match status" value="1"/>
</dbReference>
<keyword evidence="4" id="KW-0694">RNA-binding</keyword>
<feature type="compositionally biased region" description="Basic and acidic residues" evidence="5">
    <location>
        <begin position="791"/>
        <end position="801"/>
    </location>
</feature>
<feature type="compositionally biased region" description="Basic and acidic residues" evidence="5">
    <location>
        <begin position="774"/>
        <end position="783"/>
    </location>
</feature>
<dbReference type="Pfam" id="PF20965">
    <property type="entry name" value="DZF_C"/>
    <property type="match status" value="1"/>
</dbReference>
<dbReference type="Gene3D" id="1.10.1410.40">
    <property type="match status" value="1"/>
</dbReference>
<evidence type="ECO:0000313" key="9">
    <source>
        <dbReference type="Proteomes" id="UP000001307"/>
    </source>
</evidence>
<dbReference type="Pfam" id="PF00035">
    <property type="entry name" value="dsrm"/>
    <property type="match status" value="1"/>
</dbReference>
<dbReference type="Gene3D" id="3.30.160.20">
    <property type="match status" value="1"/>
</dbReference>
<organism evidence="8">
    <name type="scientific">Oikopleura dioica</name>
    <name type="common">Tunicate</name>
    <dbReference type="NCBI Taxonomy" id="34765"/>
    <lineage>
        <taxon>Eukaryota</taxon>
        <taxon>Metazoa</taxon>
        <taxon>Chordata</taxon>
        <taxon>Tunicata</taxon>
        <taxon>Appendicularia</taxon>
        <taxon>Copelata</taxon>
        <taxon>Oikopleuridae</taxon>
        <taxon>Oikopleura</taxon>
    </lineage>
</organism>
<dbReference type="InterPro" id="IPR049402">
    <property type="entry name" value="DZF_dom_C"/>
</dbReference>
<dbReference type="PROSITE" id="PS51703">
    <property type="entry name" value="DZF"/>
    <property type="match status" value="1"/>
</dbReference>
<evidence type="ECO:0000256" key="3">
    <source>
        <dbReference type="ARBA" id="ARBA00023125"/>
    </source>
</evidence>
<feature type="domain" description="DRBM" evidence="6">
    <location>
        <begin position="38"/>
        <end position="106"/>
    </location>
</feature>
<dbReference type="CDD" id="cd19854">
    <property type="entry name" value="DSRM_DHX9_rpt1"/>
    <property type="match status" value="1"/>
</dbReference>
<evidence type="ECO:0000256" key="5">
    <source>
        <dbReference type="SAM" id="MobiDB-lite"/>
    </source>
</evidence>
<keyword evidence="3" id="KW-0238">DNA-binding</keyword>
<evidence type="ECO:0000259" key="6">
    <source>
        <dbReference type="PROSITE" id="PS50137"/>
    </source>
</evidence>
<dbReference type="EMBL" id="FN653018">
    <property type="protein sequence ID" value="CBY21964.1"/>
    <property type="molecule type" value="Genomic_DNA"/>
</dbReference>
<gene>
    <name evidence="8" type="ORF">GSOID_T00011501001</name>
</gene>
<dbReference type="Gene3D" id="3.30.460.10">
    <property type="entry name" value="Beta Polymerase, domain 2"/>
    <property type="match status" value="1"/>
</dbReference>
<dbReference type="InterPro" id="IPR006561">
    <property type="entry name" value="DZF_dom"/>
</dbReference>
<sequence length="816" mass="90804">MAWSHLLQKPGMALFNGQNAANSNLRANKAERKNTNMEPKAWLYAWLGFRHIRPTYSWQTMGERPSQSFKCILSAEGFKEKGTGTAQSKKEAQSQAAWNFIDWLLGSKLLLPNELEHVKNMKQKAQGVQDPVRSKKEEKKPDEEILIKEMEEMMKSDKAENSSALPQPAWVRGEQNPNNVDEFWRYKDQISGNSMGDPAPTGGTGTTEKDDQEDGAAGNNSSQPQASLPSTSATQSPNCQDNQNQKRETPSKLASHGNNASAGRMQILNASAQATMVLSRASPPRKSSSNEASSKISHNRGAIHHTRSNPPPVIHSVYIPSAAAAAPTVPGAQPGSPFFPNSAEQQHIPKVLPPHYSHPPPTFLPPPSGQSLYSVPPPALPPAFIPPCPPPTVDKETAHSLRGMLEDITAELVVENALGANLPCRNGVLDQTDIVLLEHCNRISLSAEKQDILEKVTKIVEKSMKNLSDALVRQAAVDAGRQDLVDLLDDARNNNGMKILQRKKSEPTEAEIKQKKDLNELRQVTNLFRVGALPMKNLLHDHMESEMVLFFKSQPTQSLKKQVLKTLPSCIDKTYNLGVEEGDASVLISGEILNEAVRCRLHFTCKDITAFSSENLLPADLTSSSLQQVRRANFWRNEALEAYSIMDRVCRLMIHLRSQENHILQKLSIWQTQLIIYYSVNITPSSFNSSKLGIVDAFRRIFEFMSIGLLTHHKLRDPVDPDDDNIFSTVGEQDKENLAEWAAQSLKHIAFDQVDEIFPIVFDSLTDEEDGNEHDENLEKEDSQNDNNEETLQKSPEKSENISEIDEQLAKTSIDP</sequence>
<dbReference type="InterPro" id="IPR043519">
    <property type="entry name" value="NT_sf"/>
</dbReference>
<feature type="region of interest" description="Disordered" evidence="5">
    <location>
        <begin position="276"/>
        <end position="315"/>
    </location>
</feature>
<dbReference type="InterPro" id="IPR044445">
    <property type="entry name" value="DHX9_DSRM_1"/>
</dbReference>
<dbReference type="GO" id="GO:0003677">
    <property type="term" value="F:DNA binding"/>
    <property type="evidence" value="ECO:0007669"/>
    <property type="project" value="UniProtKB-KW"/>
</dbReference>
<evidence type="ECO:0000256" key="4">
    <source>
        <dbReference type="PROSITE-ProRule" id="PRU00266"/>
    </source>
</evidence>
<keyword evidence="9" id="KW-1185">Reference proteome</keyword>
<dbReference type="SMART" id="SM00358">
    <property type="entry name" value="DSRM"/>
    <property type="match status" value="1"/>
</dbReference>
<protein>
    <recommendedName>
        <fullName evidence="10">DRBM domain-containing protein</fullName>
    </recommendedName>
</protein>
<dbReference type="GO" id="GO:0003725">
    <property type="term" value="F:double-stranded RNA binding"/>
    <property type="evidence" value="ECO:0007669"/>
    <property type="project" value="InterPro"/>
</dbReference>
<dbReference type="PANTHER" id="PTHR45762">
    <property type="entry name" value="ZINC FINGER RNA-BINDING PROTEIN"/>
    <property type="match status" value="1"/>
</dbReference>
<dbReference type="PANTHER" id="PTHR45762:SF3">
    <property type="entry name" value="ZINC-FINGER PROTEIN AT 72D, ISOFORM B"/>
    <property type="match status" value="1"/>
</dbReference>
<feature type="region of interest" description="Disordered" evidence="5">
    <location>
        <begin position="122"/>
        <end position="177"/>
    </location>
</feature>
<dbReference type="InParanoid" id="E4WX72"/>
<keyword evidence="2" id="KW-0963">Cytoplasm</keyword>
<dbReference type="PROSITE" id="PS50137">
    <property type="entry name" value="DS_RBD"/>
    <property type="match status" value="1"/>
</dbReference>
<name>E4WX72_OIKDI</name>
<feature type="region of interest" description="Disordered" evidence="5">
    <location>
        <begin position="189"/>
        <end position="259"/>
    </location>
</feature>